<sequence length="319" mass="37838">MDRQKKLEMSIDKLSREFSQLDLTFHKMEEGNADDITSYWPGQEDEDIMVCVFKGNKIHEPFHRQDFFFINFAYQNSYEALSAKYDRLITIHEGDTYIGQPYSGYALRGKNDKTIIIIGVLIRRDSFFRNFLPIIYTDTSLFHFFIEPASNRFSDEYIHLTTVNRHVIRILFELMIIEYADRKEDTQRFLKSLLQTLMLEIAREYANEKMTVSSRSISEQILDYMDSHSNVVTLKDISAHFSYHPNYISTVLHKETGRKFTDILLEKRMERAKLLIRNTTLSIEEISNMVGYSNFSNFYKSYKKYFGHTPRLQNLRLSF</sequence>
<evidence type="ECO:0000256" key="2">
    <source>
        <dbReference type="ARBA" id="ARBA00023125"/>
    </source>
</evidence>
<keyword evidence="6" id="KW-1185">Reference proteome</keyword>
<organism evidence="5 6">
    <name type="scientific">Anaerovibrio lipolyticus</name>
    <dbReference type="NCBI Taxonomy" id="82374"/>
    <lineage>
        <taxon>Bacteria</taxon>
        <taxon>Bacillati</taxon>
        <taxon>Bacillota</taxon>
        <taxon>Negativicutes</taxon>
        <taxon>Selenomonadales</taxon>
        <taxon>Selenomonadaceae</taxon>
        <taxon>Anaerovibrio</taxon>
    </lineage>
</organism>
<dbReference type="SMART" id="SM00342">
    <property type="entry name" value="HTH_ARAC"/>
    <property type="match status" value="1"/>
</dbReference>
<evidence type="ECO:0000313" key="5">
    <source>
        <dbReference type="EMBL" id="KHM51924.1"/>
    </source>
</evidence>
<evidence type="ECO:0000259" key="4">
    <source>
        <dbReference type="PROSITE" id="PS01124"/>
    </source>
</evidence>
<dbReference type="PANTHER" id="PTHR43280:SF28">
    <property type="entry name" value="HTH-TYPE TRANSCRIPTIONAL ACTIVATOR RHAS"/>
    <property type="match status" value="1"/>
</dbReference>
<dbReference type="InterPro" id="IPR018062">
    <property type="entry name" value="HTH_AraC-typ_CS"/>
</dbReference>
<gene>
    <name evidence="5" type="ORF">NZ47_07745</name>
</gene>
<dbReference type="Pfam" id="PF12833">
    <property type="entry name" value="HTH_18"/>
    <property type="match status" value="1"/>
</dbReference>
<dbReference type="STRING" id="82374.NZ47_07745"/>
<dbReference type="PROSITE" id="PS00041">
    <property type="entry name" value="HTH_ARAC_FAMILY_1"/>
    <property type="match status" value="1"/>
</dbReference>
<dbReference type="GO" id="GO:0043565">
    <property type="term" value="F:sequence-specific DNA binding"/>
    <property type="evidence" value="ECO:0007669"/>
    <property type="project" value="InterPro"/>
</dbReference>
<name>A0A0B2JWE4_9FIRM</name>
<accession>A0A0B2JWE4</accession>
<protein>
    <recommendedName>
        <fullName evidence="4">HTH araC/xylS-type domain-containing protein</fullName>
    </recommendedName>
</protein>
<dbReference type="GO" id="GO:0003700">
    <property type="term" value="F:DNA-binding transcription factor activity"/>
    <property type="evidence" value="ECO:0007669"/>
    <property type="project" value="InterPro"/>
</dbReference>
<dbReference type="AlphaFoldDB" id="A0A0B2JWE4"/>
<dbReference type="EMBL" id="JSCE01000159">
    <property type="protein sequence ID" value="KHM51924.1"/>
    <property type="molecule type" value="Genomic_DNA"/>
</dbReference>
<dbReference type="PANTHER" id="PTHR43280">
    <property type="entry name" value="ARAC-FAMILY TRANSCRIPTIONAL REGULATOR"/>
    <property type="match status" value="1"/>
</dbReference>
<comment type="caution">
    <text evidence="5">The sequence shown here is derived from an EMBL/GenBank/DDBJ whole genome shotgun (WGS) entry which is preliminary data.</text>
</comment>
<proteinExistence type="predicted"/>
<reference evidence="5 6" key="1">
    <citation type="journal article" date="2013" name="PLoS ONE">
        <title>Identification and characterization of three novel lipases belonging to families II and V from Anaerovibrio lipolyticus 5ST.</title>
        <authorList>
            <person name="Prive F."/>
            <person name="Kaderbhai N.N."/>
            <person name="Girdwood S."/>
            <person name="Worgan H.J."/>
            <person name="Pinloche E."/>
            <person name="Scollan N.D."/>
            <person name="Huws S.A."/>
            <person name="Newbold C.J."/>
        </authorList>
    </citation>
    <scope>NUCLEOTIDE SEQUENCE [LARGE SCALE GENOMIC DNA]</scope>
    <source>
        <strain evidence="5 6">5S</strain>
    </source>
</reference>
<dbReference type="RefSeq" id="WP_039208762.1">
    <property type="nucleotide sequence ID" value="NZ_JSCE01000159.1"/>
</dbReference>
<dbReference type="Proteomes" id="UP000030993">
    <property type="component" value="Unassembled WGS sequence"/>
</dbReference>
<dbReference type="InterPro" id="IPR009057">
    <property type="entry name" value="Homeodomain-like_sf"/>
</dbReference>
<dbReference type="PROSITE" id="PS01124">
    <property type="entry name" value="HTH_ARAC_FAMILY_2"/>
    <property type="match status" value="1"/>
</dbReference>
<evidence type="ECO:0000256" key="1">
    <source>
        <dbReference type="ARBA" id="ARBA00023015"/>
    </source>
</evidence>
<dbReference type="SUPFAM" id="SSF46689">
    <property type="entry name" value="Homeodomain-like"/>
    <property type="match status" value="1"/>
</dbReference>
<dbReference type="InterPro" id="IPR018060">
    <property type="entry name" value="HTH_AraC"/>
</dbReference>
<evidence type="ECO:0000256" key="3">
    <source>
        <dbReference type="ARBA" id="ARBA00023163"/>
    </source>
</evidence>
<keyword evidence="2" id="KW-0238">DNA-binding</keyword>
<keyword evidence="3" id="KW-0804">Transcription</keyword>
<dbReference type="Gene3D" id="1.10.10.60">
    <property type="entry name" value="Homeodomain-like"/>
    <property type="match status" value="2"/>
</dbReference>
<evidence type="ECO:0000313" key="6">
    <source>
        <dbReference type="Proteomes" id="UP000030993"/>
    </source>
</evidence>
<keyword evidence="1" id="KW-0805">Transcription regulation</keyword>
<feature type="domain" description="HTH araC/xylS-type" evidence="4">
    <location>
        <begin position="219"/>
        <end position="316"/>
    </location>
</feature>